<keyword evidence="3" id="KW-0235">DNA replication</keyword>
<dbReference type="Pfam" id="PF01726">
    <property type="entry name" value="LexA_DNA_bind"/>
    <property type="match status" value="1"/>
</dbReference>
<dbReference type="NCBIfam" id="TIGR00498">
    <property type="entry name" value="lexA"/>
    <property type="match status" value="1"/>
</dbReference>
<keyword evidence="7" id="KW-0805">Transcription regulation</keyword>
<dbReference type="SUPFAM" id="SSF51306">
    <property type="entry name" value="LexA/Signal peptidase"/>
    <property type="match status" value="1"/>
</dbReference>
<sequence>MKVLSSKQEQINNFIHHFWGDRGYPPTIRDIVTGCGISSTSVVDYNLNILEKKGYIRRHREVSRGIELVTRSPASGAQLQVPIIGQIAAGEPIPVPTADTWDVIASSETLEVTKDLTRGREGVYALKVKGSSMVDALVNDGDFVLMEYVNLVENGEMAAIWLKAEKEATLKKFYAEPGRVRLQPANSQMQPIYVEPDNVEI</sequence>
<evidence type="ECO:0000313" key="14">
    <source>
        <dbReference type="EMBL" id="GAI15228.1"/>
    </source>
</evidence>
<dbReference type="CDD" id="cd06529">
    <property type="entry name" value="S24_LexA-like"/>
    <property type="match status" value="1"/>
</dbReference>
<dbReference type="GO" id="GO:0003677">
    <property type="term" value="F:DNA binding"/>
    <property type="evidence" value="ECO:0007669"/>
    <property type="project" value="UniProtKB-KW"/>
</dbReference>
<keyword evidence="4" id="KW-0227">DNA damage</keyword>
<dbReference type="Gene3D" id="2.10.109.10">
    <property type="entry name" value="Umud Fragment, subunit A"/>
    <property type="match status" value="1"/>
</dbReference>
<proteinExistence type="inferred from homology"/>
<dbReference type="GO" id="GO:0004252">
    <property type="term" value="F:serine-type endopeptidase activity"/>
    <property type="evidence" value="ECO:0007669"/>
    <property type="project" value="InterPro"/>
</dbReference>
<evidence type="ECO:0000259" key="13">
    <source>
        <dbReference type="Pfam" id="PF01726"/>
    </source>
</evidence>
<dbReference type="GO" id="GO:0006260">
    <property type="term" value="P:DNA replication"/>
    <property type="evidence" value="ECO:0007669"/>
    <property type="project" value="UniProtKB-KW"/>
</dbReference>
<evidence type="ECO:0008006" key="15">
    <source>
        <dbReference type="Google" id="ProtNLM"/>
    </source>
</evidence>
<feature type="non-terminal residue" evidence="14">
    <location>
        <position position="201"/>
    </location>
</feature>
<evidence type="ECO:0000256" key="1">
    <source>
        <dbReference type="ARBA" id="ARBA00007484"/>
    </source>
</evidence>
<dbReference type="InterPro" id="IPR036390">
    <property type="entry name" value="WH_DNA-bd_sf"/>
</dbReference>
<feature type="domain" description="Peptidase S24/S26A/S26B/S26C" evidence="12">
    <location>
        <begin position="82"/>
        <end position="201"/>
    </location>
</feature>
<dbReference type="InterPro" id="IPR036388">
    <property type="entry name" value="WH-like_DNA-bd_sf"/>
</dbReference>
<dbReference type="PRINTS" id="PR00726">
    <property type="entry name" value="LEXASERPTASE"/>
</dbReference>
<feature type="domain" description="LexA repressor DNA-binding" evidence="13">
    <location>
        <begin position="1"/>
        <end position="65"/>
    </location>
</feature>
<organism evidence="14">
    <name type="scientific">marine sediment metagenome</name>
    <dbReference type="NCBI Taxonomy" id="412755"/>
    <lineage>
        <taxon>unclassified sequences</taxon>
        <taxon>metagenomes</taxon>
        <taxon>ecological metagenomes</taxon>
    </lineage>
</organism>
<evidence type="ECO:0000256" key="3">
    <source>
        <dbReference type="ARBA" id="ARBA00022705"/>
    </source>
</evidence>
<comment type="caution">
    <text evidence="14">The sequence shown here is derived from an EMBL/GenBank/DDBJ whole genome shotgun (WGS) entry which is preliminary data.</text>
</comment>
<gene>
    <name evidence="14" type="ORF">S06H3_09314</name>
</gene>
<keyword evidence="8" id="KW-0238">DNA-binding</keyword>
<name>X1L844_9ZZZZ</name>
<keyword evidence="2" id="KW-0678">Repressor</keyword>
<dbReference type="InterPro" id="IPR015927">
    <property type="entry name" value="Peptidase_S24_S26A/B/C"/>
</dbReference>
<keyword evidence="9" id="KW-0804">Transcription</keyword>
<evidence type="ECO:0000256" key="9">
    <source>
        <dbReference type="ARBA" id="ARBA00023163"/>
    </source>
</evidence>
<reference evidence="14" key="1">
    <citation type="journal article" date="2014" name="Front. Microbiol.">
        <title>High frequency of phylogenetically diverse reductive dehalogenase-homologous genes in deep subseafloor sedimentary metagenomes.</title>
        <authorList>
            <person name="Kawai M."/>
            <person name="Futagami T."/>
            <person name="Toyoda A."/>
            <person name="Takaki Y."/>
            <person name="Nishi S."/>
            <person name="Hori S."/>
            <person name="Arai W."/>
            <person name="Tsubouchi T."/>
            <person name="Morono Y."/>
            <person name="Uchiyama I."/>
            <person name="Ito T."/>
            <person name="Fujiyama A."/>
            <person name="Inagaki F."/>
            <person name="Takami H."/>
        </authorList>
    </citation>
    <scope>NUCLEOTIDE SEQUENCE</scope>
    <source>
        <strain evidence="14">Expedition CK06-06</strain>
    </source>
</reference>
<protein>
    <recommendedName>
        <fullName evidence="15">LexA repressor DNA-binding domain-containing protein</fullName>
    </recommendedName>
</protein>
<dbReference type="AlphaFoldDB" id="X1L844"/>
<keyword evidence="6" id="KW-0068">Autocatalytic cleavage</keyword>
<evidence type="ECO:0000256" key="5">
    <source>
        <dbReference type="ARBA" id="ARBA00022801"/>
    </source>
</evidence>
<dbReference type="Gene3D" id="1.10.10.10">
    <property type="entry name" value="Winged helix-like DNA-binding domain superfamily/Winged helix DNA-binding domain"/>
    <property type="match status" value="1"/>
</dbReference>
<evidence type="ECO:0000256" key="8">
    <source>
        <dbReference type="ARBA" id="ARBA00023125"/>
    </source>
</evidence>
<dbReference type="GO" id="GO:0009432">
    <property type="term" value="P:SOS response"/>
    <property type="evidence" value="ECO:0007669"/>
    <property type="project" value="UniProtKB-KW"/>
</dbReference>
<dbReference type="GO" id="GO:0006508">
    <property type="term" value="P:proteolysis"/>
    <property type="evidence" value="ECO:0007669"/>
    <property type="project" value="InterPro"/>
</dbReference>
<dbReference type="SUPFAM" id="SSF46785">
    <property type="entry name" value="Winged helix' DNA-binding domain"/>
    <property type="match status" value="1"/>
</dbReference>
<comment type="similarity">
    <text evidence="1">Belongs to the peptidase S24 family.</text>
</comment>
<accession>X1L844</accession>
<evidence type="ECO:0000256" key="10">
    <source>
        <dbReference type="ARBA" id="ARBA00023204"/>
    </source>
</evidence>
<keyword evidence="10" id="KW-0234">DNA repair</keyword>
<dbReference type="PANTHER" id="PTHR33516:SF2">
    <property type="entry name" value="LEXA REPRESSOR-RELATED"/>
    <property type="match status" value="1"/>
</dbReference>
<dbReference type="GO" id="GO:0045892">
    <property type="term" value="P:negative regulation of DNA-templated transcription"/>
    <property type="evidence" value="ECO:0007669"/>
    <property type="project" value="InterPro"/>
</dbReference>
<keyword evidence="5" id="KW-0378">Hydrolase</keyword>
<dbReference type="InterPro" id="IPR006197">
    <property type="entry name" value="Peptidase_S24_LexA"/>
</dbReference>
<dbReference type="InterPro" id="IPR006200">
    <property type="entry name" value="LexA"/>
</dbReference>
<keyword evidence="11" id="KW-0742">SOS response</keyword>
<dbReference type="Pfam" id="PF00717">
    <property type="entry name" value="Peptidase_S24"/>
    <property type="match status" value="1"/>
</dbReference>
<dbReference type="InterPro" id="IPR039418">
    <property type="entry name" value="LexA-like"/>
</dbReference>
<dbReference type="InterPro" id="IPR036286">
    <property type="entry name" value="LexA/Signal_pep-like_sf"/>
</dbReference>
<dbReference type="EMBL" id="BARV01004078">
    <property type="protein sequence ID" value="GAI15228.1"/>
    <property type="molecule type" value="Genomic_DNA"/>
</dbReference>
<evidence type="ECO:0000259" key="12">
    <source>
        <dbReference type="Pfam" id="PF00717"/>
    </source>
</evidence>
<dbReference type="PANTHER" id="PTHR33516">
    <property type="entry name" value="LEXA REPRESSOR"/>
    <property type="match status" value="1"/>
</dbReference>
<evidence type="ECO:0000256" key="11">
    <source>
        <dbReference type="ARBA" id="ARBA00023236"/>
    </source>
</evidence>
<dbReference type="GO" id="GO:0006281">
    <property type="term" value="P:DNA repair"/>
    <property type="evidence" value="ECO:0007669"/>
    <property type="project" value="UniProtKB-KW"/>
</dbReference>
<evidence type="ECO:0000256" key="2">
    <source>
        <dbReference type="ARBA" id="ARBA00022491"/>
    </source>
</evidence>
<evidence type="ECO:0000256" key="6">
    <source>
        <dbReference type="ARBA" id="ARBA00022813"/>
    </source>
</evidence>
<dbReference type="InterPro" id="IPR050077">
    <property type="entry name" value="LexA_repressor"/>
</dbReference>
<evidence type="ECO:0000256" key="7">
    <source>
        <dbReference type="ARBA" id="ARBA00023015"/>
    </source>
</evidence>
<evidence type="ECO:0000256" key="4">
    <source>
        <dbReference type="ARBA" id="ARBA00022763"/>
    </source>
</evidence>
<dbReference type="InterPro" id="IPR006199">
    <property type="entry name" value="LexA_DNA-bd_dom"/>
</dbReference>